<evidence type="ECO:0000256" key="8">
    <source>
        <dbReference type="ARBA" id="ARBA00022763"/>
    </source>
</evidence>
<dbReference type="Proteomes" id="UP000703590">
    <property type="component" value="Unassembled WGS sequence"/>
</dbReference>
<keyword evidence="17" id="KW-1185">Reference proteome</keyword>
<dbReference type="EMBL" id="JAFHKK010000035">
    <property type="protein sequence ID" value="MBN2965385.1"/>
    <property type="molecule type" value="Genomic_DNA"/>
</dbReference>
<sequence>MNISTLQALHHSLHAWYAARGRHDLPWRHTRNPYKIYLSEIMLQQTQVTTVLTRFYDPFLARFPSLSSLSDAPLEAVLEQWQGLGYYTRARNLHACALTCKGFLPDSPEALYALPGIGKTTAHAILCFAYRQAFPILEANVKRILARLNALEAPSEKELWEHAWALLDRQNPFDYNQALMDLGALVCTAKNPSCATCPLSFTCKGIHTPTRFPAPKVKKTIPHHHRFALVLRQGDTLGLTQHTERFLHGLWGFPQSDTRPQGQHLGTVAHTYSHFKLTLEVFTCNASTEEITWFSKEALATLPLSSLERKILMLVAF</sequence>
<evidence type="ECO:0000256" key="7">
    <source>
        <dbReference type="ARBA" id="ARBA00022723"/>
    </source>
</evidence>
<dbReference type="InterPro" id="IPR011257">
    <property type="entry name" value="DNA_glycosylase"/>
</dbReference>
<keyword evidence="7" id="KW-0479">Metal-binding</keyword>
<dbReference type="InterPro" id="IPR023170">
    <property type="entry name" value="HhH_base_excis_C"/>
</dbReference>
<dbReference type="Gene3D" id="1.10.340.30">
    <property type="entry name" value="Hypothetical protein, domain 2"/>
    <property type="match status" value="1"/>
</dbReference>
<keyword evidence="12" id="KW-0234">DNA repair</keyword>
<dbReference type="Pfam" id="PF00633">
    <property type="entry name" value="HHH"/>
    <property type="match status" value="1"/>
</dbReference>
<dbReference type="InterPro" id="IPR015797">
    <property type="entry name" value="NUDIX_hydrolase-like_dom_sf"/>
</dbReference>
<evidence type="ECO:0000256" key="3">
    <source>
        <dbReference type="ARBA" id="ARBA00008343"/>
    </source>
</evidence>
<evidence type="ECO:0000256" key="12">
    <source>
        <dbReference type="ARBA" id="ARBA00023204"/>
    </source>
</evidence>
<gene>
    <name evidence="16" type="ORF">JWV37_11385</name>
</gene>
<comment type="caution">
    <text evidence="16">The sequence shown here is derived from an EMBL/GenBank/DDBJ whole genome shotgun (WGS) entry which is preliminary data.</text>
</comment>
<comment type="similarity">
    <text evidence="3 14">Belongs to the Nth/MutY family.</text>
</comment>
<protein>
    <recommendedName>
        <fullName evidence="5 14">Adenine DNA glycosylase</fullName>
        <ecNumber evidence="4 14">3.2.2.31</ecNumber>
    </recommendedName>
</protein>
<evidence type="ECO:0000259" key="15">
    <source>
        <dbReference type="SMART" id="SM00478"/>
    </source>
</evidence>
<dbReference type="SUPFAM" id="SSF48150">
    <property type="entry name" value="DNA-glycosylase"/>
    <property type="match status" value="1"/>
</dbReference>
<dbReference type="Gene3D" id="1.10.1670.10">
    <property type="entry name" value="Helix-hairpin-Helix base-excision DNA repair enzymes (C-terminal)"/>
    <property type="match status" value="1"/>
</dbReference>
<dbReference type="RefSeq" id="WP_205459947.1">
    <property type="nucleotide sequence ID" value="NZ_JAFHKK010000035.1"/>
</dbReference>
<evidence type="ECO:0000256" key="4">
    <source>
        <dbReference type="ARBA" id="ARBA00012045"/>
    </source>
</evidence>
<comment type="function">
    <text evidence="2">Adenine glycosylase active on G-A mispairs. MutY also corrects error-prone DNA synthesis past GO lesions which are due to the oxidatively damaged form of guanine: 7,8-dihydro-8-oxoguanine (8-oxo-dGTP).</text>
</comment>
<keyword evidence="10 14" id="KW-0408">Iron</keyword>
<evidence type="ECO:0000256" key="9">
    <source>
        <dbReference type="ARBA" id="ARBA00022801"/>
    </source>
</evidence>
<comment type="cofactor">
    <cofactor evidence="14">
        <name>[4Fe-4S] cluster</name>
        <dbReference type="ChEBI" id="CHEBI:49883"/>
    </cofactor>
    <text evidence="14">Binds 1 [4Fe-4S] cluster.</text>
</comment>
<evidence type="ECO:0000256" key="2">
    <source>
        <dbReference type="ARBA" id="ARBA00002933"/>
    </source>
</evidence>
<accession>A0ABS2WV50</accession>
<evidence type="ECO:0000256" key="11">
    <source>
        <dbReference type="ARBA" id="ARBA00023014"/>
    </source>
</evidence>
<name>A0ABS2WV50_9BACT</name>
<dbReference type="Pfam" id="PF00730">
    <property type="entry name" value="HhH-GPD"/>
    <property type="match status" value="1"/>
</dbReference>
<keyword evidence="11" id="KW-0411">Iron-sulfur</keyword>
<evidence type="ECO:0000256" key="6">
    <source>
        <dbReference type="ARBA" id="ARBA00022485"/>
    </source>
</evidence>
<dbReference type="Gene3D" id="3.90.79.10">
    <property type="entry name" value="Nucleoside Triphosphate Pyrophosphohydrolase"/>
    <property type="match status" value="1"/>
</dbReference>
<proteinExistence type="inferred from homology"/>
<reference evidence="16 17" key="3">
    <citation type="submission" date="2021-02" db="EMBL/GenBank/DDBJ databases">
        <authorList>
            <person name="Merkel A.Y."/>
        </authorList>
    </citation>
    <scope>NUCLEOTIDE SEQUENCE [LARGE SCALE GENOMIC DNA]</scope>
    <source>
        <strain evidence="16 17">T05b</strain>
    </source>
</reference>
<dbReference type="Pfam" id="PF14815">
    <property type="entry name" value="NUDIX_4"/>
    <property type="match status" value="1"/>
</dbReference>
<dbReference type="EC" id="3.2.2.31" evidence="4 14"/>
<dbReference type="InterPro" id="IPR003265">
    <property type="entry name" value="HhH-GPD_domain"/>
</dbReference>
<keyword evidence="9" id="KW-0378">Hydrolase</keyword>
<evidence type="ECO:0000256" key="13">
    <source>
        <dbReference type="ARBA" id="ARBA00023295"/>
    </source>
</evidence>
<reference evidence="17" key="1">
    <citation type="submission" date="2021-02" db="EMBL/GenBank/DDBJ databases">
        <title>Sulfurospirillum tamanensis sp. nov.</title>
        <authorList>
            <person name="Merkel A.Y."/>
        </authorList>
    </citation>
    <scope>NUCLEOTIDE SEQUENCE [LARGE SCALE GENOMIC DNA]</scope>
    <source>
        <strain evidence="17">T05b</strain>
    </source>
</reference>
<keyword evidence="8 14" id="KW-0227">DNA damage</keyword>
<dbReference type="PANTHER" id="PTHR42944">
    <property type="entry name" value="ADENINE DNA GLYCOSYLASE"/>
    <property type="match status" value="1"/>
</dbReference>
<evidence type="ECO:0000313" key="17">
    <source>
        <dbReference type="Proteomes" id="UP000703590"/>
    </source>
</evidence>
<dbReference type="SMART" id="SM00478">
    <property type="entry name" value="ENDO3c"/>
    <property type="match status" value="1"/>
</dbReference>
<feature type="domain" description="HhH-GPD" evidence="15">
    <location>
        <begin position="42"/>
        <end position="185"/>
    </location>
</feature>
<dbReference type="CDD" id="cd00056">
    <property type="entry name" value="ENDO3c"/>
    <property type="match status" value="1"/>
</dbReference>
<comment type="catalytic activity">
    <reaction evidence="1 14">
        <text>Hydrolyzes free adenine bases from 7,8-dihydro-8-oxoguanine:adenine mismatched double-stranded DNA, leaving an apurinic site.</text>
        <dbReference type="EC" id="3.2.2.31"/>
    </reaction>
</comment>
<keyword evidence="6" id="KW-0004">4Fe-4S</keyword>
<dbReference type="InterPro" id="IPR044298">
    <property type="entry name" value="MIG/MutY"/>
</dbReference>
<dbReference type="PANTHER" id="PTHR42944:SF1">
    <property type="entry name" value="ADENINE DNA GLYCOSYLASE"/>
    <property type="match status" value="1"/>
</dbReference>
<reference evidence="16 17" key="2">
    <citation type="submission" date="2021-02" db="EMBL/GenBank/DDBJ databases">
        <title>Sulfurospirillum tamanensis sp. nov.</title>
        <authorList>
            <person name="Frolova A."/>
            <person name="Merkel A."/>
            <person name="Slobodkin A."/>
        </authorList>
    </citation>
    <scope>NUCLEOTIDE SEQUENCE [LARGE SCALE GENOMIC DNA]</scope>
    <source>
        <strain evidence="16 17">T05b</strain>
    </source>
</reference>
<dbReference type="CDD" id="cd03431">
    <property type="entry name" value="NUDIX_DNA_Glycosylase_C-MutY"/>
    <property type="match status" value="1"/>
</dbReference>
<evidence type="ECO:0000313" key="16">
    <source>
        <dbReference type="EMBL" id="MBN2965385.1"/>
    </source>
</evidence>
<organism evidence="16 17">
    <name type="scientific">Sulfurospirillum tamanense</name>
    <dbReference type="NCBI Taxonomy" id="2813362"/>
    <lineage>
        <taxon>Bacteria</taxon>
        <taxon>Pseudomonadati</taxon>
        <taxon>Campylobacterota</taxon>
        <taxon>Epsilonproteobacteria</taxon>
        <taxon>Campylobacterales</taxon>
        <taxon>Sulfurospirillaceae</taxon>
        <taxon>Sulfurospirillum</taxon>
    </lineage>
</organism>
<dbReference type="InterPro" id="IPR000445">
    <property type="entry name" value="HhH_motif"/>
</dbReference>
<evidence type="ECO:0000256" key="10">
    <source>
        <dbReference type="ARBA" id="ARBA00023004"/>
    </source>
</evidence>
<keyword evidence="13 14" id="KW-0326">Glycosidase</keyword>
<evidence type="ECO:0000256" key="14">
    <source>
        <dbReference type="RuleBase" id="RU365096"/>
    </source>
</evidence>
<evidence type="ECO:0000256" key="1">
    <source>
        <dbReference type="ARBA" id="ARBA00000843"/>
    </source>
</evidence>
<evidence type="ECO:0000256" key="5">
    <source>
        <dbReference type="ARBA" id="ARBA00022023"/>
    </source>
</evidence>
<dbReference type="InterPro" id="IPR029119">
    <property type="entry name" value="MutY_C"/>
</dbReference>
<dbReference type="SUPFAM" id="SSF55811">
    <property type="entry name" value="Nudix"/>
    <property type="match status" value="1"/>
</dbReference>